<organism evidence="1 3">
    <name type="scientific">Jeotgalibacillus proteolyticus</name>
    <dbReference type="NCBI Taxonomy" id="2082395"/>
    <lineage>
        <taxon>Bacteria</taxon>
        <taxon>Bacillati</taxon>
        <taxon>Bacillota</taxon>
        <taxon>Bacilli</taxon>
        <taxon>Bacillales</taxon>
        <taxon>Caryophanaceae</taxon>
        <taxon>Jeotgalibacillus</taxon>
    </lineage>
</organism>
<comment type="caution">
    <text evidence="1">The sequence shown here is derived from an EMBL/GenBank/DDBJ whole genome shotgun (WGS) entry which is preliminary data.</text>
</comment>
<accession>A0A2S5G6Z8</accession>
<name>A0A2S5G6Z8_9BACL</name>
<dbReference type="EMBL" id="PREZ01000009">
    <property type="protein sequence ID" value="PPA68800.1"/>
    <property type="molecule type" value="Genomic_DNA"/>
</dbReference>
<evidence type="ECO:0000313" key="1">
    <source>
        <dbReference type="EMBL" id="PPA68723.1"/>
    </source>
</evidence>
<gene>
    <name evidence="1" type="ORF">C4B60_19330</name>
    <name evidence="2" type="ORF">C4B60_19760</name>
</gene>
<sequence length="364" mass="42495">MVFKIIKDKGLKLKLLKYYVANEWFPHMEAEIYFEEGVSFKRKVVTDLDTVALIPSNFGELSFLIGDCKTLKNQSPITRSLWLSGLMGLLNAEKGIVLLTKEIERDHKQLSSNMNVNLLSEKDFEILSNKTSPNYKLVNSALCDGDIWDKYFDLHKRYPNLEKAIKFVKNEFWNISDDKLKLRKTLYKIREIRRELNPDNSEHVALLIDLISLFSIALNRVTLDIFNQYLLPETKENLSRELKIWLWGGMDQYLYWNKLYQIASNKGNDDEIELPEWEVFVQLIRQFLEEPYSTSRVPLLLRELAFETMATDKSTYELSRQLANKYSQSGKFAIMIASYVCKAALLPKDFDLIIGEKLMKLQSV</sequence>
<dbReference type="EMBL" id="PREZ01000009">
    <property type="protein sequence ID" value="PPA68723.1"/>
    <property type="molecule type" value="Genomic_DNA"/>
</dbReference>
<protein>
    <submittedName>
        <fullName evidence="1">Uncharacterized protein</fullName>
    </submittedName>
</protein>
<keyword evidence="3" id="KW-1185">Reference proteome</keyword>
<dbReference type="AlphaFoldDB" id="A0A2S5G6Z8"/>
<proteinExistence type="predicted"/>
<dbReference type="Proteomes" id="UP000239047">
    <property type="component" value="Unassembled WGS sequence"/>
</dbReference>
<evidence type="ECO:0000313" key="3">
    <source>
        <dbReference type="Proteomes" id="UP000239047"/>
    </source>
</evidence>
<reference evidence="1 3" key="1">
    <citation type="submission" date="2018-02" db="EMBL/GenBank/DDBJ databases">
        <title>Jeotgalibacillus proteolyticum sp. nov. a protease producing bacterium isolated from ocean sediments of Laizhou Bay.</title>
        <authorList>
            <person name="Li Y."/>
        </authorList>
    </citation>
    <scope>NUCLEOTIDE SEQUENCE [LARGE SCALE GENOMIC DNA]</scope>
    <source>
        <strain evidence="1 3">22-7</strain>
    </source>
</reference>
<evidence type="ECO:0000313" key="2">
    <source>
        <dbReference type="EMBL" id="PPA68800.1"/>
    </source>
</evidence>